<name>A0A5B8IKZ8_9ACTN</name>
<dbReference type="EMBL" id="CP042266">
    <property type="protein sequence ID" value="QDY78139.1"/>
    <property type="molecule type" value="Genomic_DNA"/>
</dbReference>
<keyword evidence="2" id="KW-1185">Reference proteome</keyword>
<organism evidence="1 2">
    <name type="scientific">Streptomyces qinzhouensis</name>
    <dbReference type="NCBI Taxonomy" id="2599401"/>
    <lineage>
        <taxon>Bacteria</taxon>
        <taxon>Bacillati</taxon>
        <taxon>Actinomycetota</taxon>
        <taxon>Actinomycetes</taxon>
        <taxon>Kitasatosporales</taxon>
        <taxon>Streptomycetaceae</taxon>
        <taxon>Streptomyces</taxon>
    </lineage>
</organism>
<sequence length="209" mass="23170">MEMAESWRHAVDLGPLSSWLTLGVLFVAVRGLAETRKQNAIVNSREEKEVRDGELRHARLITFTTEVIRSAYGDGVHLTLKIINDGDGPVLEPRPRVWLNDQGQLSEELPFTLCSEEAEGTTIRVPAHAGATFVLHVPVLGLDEEAPLTCTLGFTDMAGLRWRRAPGRQPERLIGPEAQVQPMTTQDHDESRTCAPERLHALKQAGRTP</sequence>
<dbReference type="KEGG" id="sqz:FQU76_18440"/>
<dbReference type="RefSeq" id="WP_146481459.1">
    <property type="nucleotide sequence ID" value="NZ_CP042266.1"/>
</dbReference>
<accession>A0A5B8IKZ8</accession>
<dbReference type="AlphaFoldDB" id="A0A5B8IKZ8"/>
<dbReference type="Proteomes" id="UP000320580">
    <property type="component" value="Chromosome"/>
</dbReference>
<evidence type="ECO:0000313" key="1">
    <source>
        <dbReference type="EMBL" id="QDY78139.1"/>
    </source>
</evidence>
<protein>
    <submittedName>
        <fullName evidence="1">Uncharacterized protein</fullName>
    </submittedName>
</protein>
<dbReference type="OrthoDB" id="3291547at2"/>
<reference evidence="1 2" key="1">
    <citation type="submission" date="2019-07" db="EMBL/GenBank/DDBJ databases">
        <authorList>
            <person name="Zhu P."/>
        </authorList>
    </citation>
    <scope>NUCLEOTIDE SEQUENCE [LARGE SCALE GENOMIC DNA]</scope>
    <source>
        <strain evidence="1 2">SSL-25</strain>
    </source>
</reference>
<gene>
    <name evidence="1" type="ORF">FQU76_18440</name>
</gene>
<evidence type="ECO:0000313" key="2">
    <source>
        <dbReference type="Proteomes" id="UP000320580"/>
    </source>
</evidence>
<proteinExistence type="predicted"/>